<sequence>MSDPFAGAASGLSGPATRHFAISPSDSVDLAVRPRALVFQTDGDAVLRDEAGTDVTYGRYAGDVLPIRAVRVLATGTTATLVGWI</sequence>
<dbReference type="AlphaFoldDB" id="A0A9X3IM08"/>
<name>A0A9X3IM08_9HYPH</name>
<proteinExistence type="predicted"/>
<dbReference type="EMBL" id="JAPKNK010000006">
    <property type="protein sequence ID" value="MCX5570437.1"/>
    <property type="molecule type" value="Genomic_DNA"/>
</dbReference>
<reference evidence="1" key="1">
    <citation type="submission" date="2022-11" db="EMBL/GenBank/DDBJ databases">
        <title>Biodiversity and phylogenetic relationships of bacteria.</title>
        <authorList>
            <person name="Machado R.A.R."/>
            <person name="Bhat A."/>
            <person name="Loulou A."/>
            <person name="Kallel S."/>
        </authorList>
    </citation>
    <scope>NUCLEOTIDE SEQUENCE</scope>
    <source>
        <strain evidence="1">K-TC2</strain>
    </source>
</reference>
<organism evidence="1 2">
    <name type="scientific">Kaistia nematophila</name>
    <dbReference type="NCBI Taxonomy" id="2994654"/>
    <lineage>
        <taxon>Bacteria</taxon>
        <taxon>Pseudomonadati</taxon>
        <taxon>Pseudomonadota</taxon>
        <taxon>Alphaproteobacteria</taxon>
        <taxon>Hyphomicrobiales</taxon>
        <taxon>Kaistiaceae</taxon>
        <taxon>Kaistia</taxon>
    </lineage>
</organism>
<evidence type="ECO:0000313" key="2">
    <source>
        <dbReference type="Proteomes" id="UP001144805"/>
    </source>
</evidence>
<keyword evidence="2" id="KW-1185">Reference proteome</keyword>
<evidence type="ECO:0000313" key="1">
    <source>
        <dbReference type="EMBL" id="MCX5570437.1"/>
    </source>
</evidence>
<dbReference type="RefSeq" id="WP_266339411.1">
    <property type="nucleotide sequence ID" value="NZ_JAPKNK010000006.1"/>
</dbReference>
<dbReference type="Proteomes" id="UP001144805">
    <property type="component" value="Unassembled WGS sequence"/>
</dbReference>
<protein>
    <submittedName>
        <fullName evidence="1">Uncharacterized protein</fullName>
    </submittedName>
</protein>
<comment type="caution">
    <text evidence="1">The sequence shown here is derived from an EMBL/GenBank/DDBJ whole genome shotgun (WGS) entry which is preliminary data.</text>
</comment>
<accession>A0A9X3IM08</accession>
<gene>
    <name evidence="1" type="ORF">OSH07_14610</name>
</gene>